<protein>
    <submittedName>
        <fullName evidence="1">Uncharacterized protein</fullName>
    </submittedName>
</protein>
<proteinExistence type="predicted"/>
<dbReference type="Proteomes" id="UP001229422">
    <property type="component" value="Chromosome"/>
</dbReference>
<accession>A0AAQ3IJB9</accession>
<dbReference type="RefSeq" id="WP_033880476.1">
    <property type="nucleotide sequence ID" value="NZ_CBCSGB010000015.1"/>
</dbReference>
<reference evidence="1" key="1">
    <citation type="submission" date="2023-05" db="EMBL/GenBank/DDBJ databases">
        <title>Complete genome sequence of Bacillus subtilis SRCM117797 isolated from Soybean paste.</title>
        <authorList>
            <person name="Abraha H.B."/>
            <person name="Kim K.-P."/>
            <person name="Ryu M.-S."/>
            <person name="Jeong D.-Y."/>
        </authorList>
    </citation>
    <scope>NUCLEOTIDE SEQUENCE</scope>
    <source>
        <strain evidence="1">SRCM117797</strain>
    </source>
</reference>
<evidence type="ECO:0000313" key="2">
    <source>
        <dbReference type="Proteomes" id="UP001229422"/>
    </source>
</evidence>
<dbReference type="AlphaFoldDB" id="A0AAQ3IJB9"/>
<sequence length="54" mass="6326">MLEAVFGHFPLLESEKLVLNKIEEKHVQDVFYVFISSLVRCHIIFCAVRRCCVD</sequence>
<name>A0AAQ3IJB9_BACIU</name>
<organism evidence="1 2">
    <name type="scientific">Bacillus subtilis</name>
    <dbReference type="NCBI Taxonomy" id="1423"/>
    <lineage>
        <taxon>Bacteria</taxon>
        <taxon>Bacillati</taxon>
        <taxon>Bacillota</taxon>
        <taxon>Bacilli</taxon>
        <taxon>Bacillales</taxon>
        <taxon>Bacillaceae</taxon>
        <taxon>Bacillus</taxon>
    </lineage>
</organism>
<dbReference type="EMBL" id="CP125292">
    <property type="protein sequence ID" value="WHM23790.1"/>
    <property type="molecule type" value="Genomic_DNA"/>
</dbReference>
<gene>
    <name evidence="1" type="ORF">QL281_00500</name>
</gene>
<evidence type="ECO:0000313" key="1">
    <source>
        <dbReference type="EMBL" id="WHM23790.1"/>
    </source>
</evidence>